<dbReference type="EMBL" id="JAPZBT010000002">
    <property type="protein sequence ID" value="KAJ5371581.1"/>
    <property type="molecule type" value="Genomic_DNA"/>
</dbReference>
<evidence type="ECO:0000313" key="1">
    <source>
        <dbReference type="EMBL" id="KAJ5371581.1"/>
    </source>
</evidence>
<sequence>MDIMGAIQTDADKQAFVSALYYESVLHDLRNLVVNKPPCPMATAVCDMLSQLESVTLMYSDAATKEKIARDFNDACRWAQKLCQQRLESNKITNAISADATADATTADPSPNTEALPHLFRLHPGAVETGHIDAKNGKTNKKDGEYGKHRRERVRMVKPRLCNFEL</sequence>
<name>A0A9W9S3Z4_9EURO</name>
<protein>
    <submittedName>
        <fullName evidence="1">Uncharacterized protein</fullName>
    </submittedName>
</protein>
<gene>
    <name evidence="1" type="ORF">N7517_003587</name>
</gene>
<dbReference type="Proteomes" id="UP001147752">
    <property type="component" value="Unassembled WGS sequence"/>
</dbReference>
<dbReference type="AlphaFoldDB" id="A0A9W9S3Z4"/>
<keyword evidence="2" id="KW-1185">Reference proteome</keyword>
<evidence type="ECO:0000313" key="2">
    <source>
        <dbReference type="Proteomes" id="UP001147752"/>
    </source>
</evidence>
<organism evidence="1 2">
    <name type="scientific">Penicillium concentricum</name>
    <dbReference type="NCBI Taxonomy" id="293559"/>
    <lineage>
        <taxon>Eukaryota</taxon>
        <taxon>Fungi</taxon>
        <taxon>Dikarya</taxon>
        <taxon>Ascomycota</taxon>
        <taxon>Pezizomycotina</taxon>
        <taxon>Eurotiomycetes</taxon>
        <taxon>Eurotiomycetidae</taxon>
        <taxon>Eurotiales</taxon>
        <taxon>Aspergillaceae</taxon>
        <taxon>Penicillium</taxon>
    </lineage>
</organism>
<dbReference type="RefSeq" id="XP_056577567.1">
    <property type="nucleotide sequence ID" value="XM_056721317.1"/>
</dbReference>
<proteinExistence type="predicted"/>
<accession>A0A9W9S3Z4</accession>
<comment type="caution">
    <text evidence="1">The sequence shown here is derived from an EMBL/GenBank/DDBJ whole genome shotgun (WGS) entry which is preliminary data.</text>
</comment>
<reference evidence="1" key="1">
    <citation type="submission" date="2022-12" db="EMBL/GenBank/DDBJ databases">
        <authorList>
            <person name="Petersen C."/>
        </authorList>
    </citation>
    <scope>NUCLEOTIDE SEQUENCE</scope>
    <source>
        <strain evidence="1">IBT 3081</strain>
    </source>
</reference>
<reference evidence="1" key="2">
    <citation type="journal article" date="2023" name="IMA Fungus">
        <title>Comparative genomic study of the Penicillium genus elucidates a diverse pangenome and 15 lateral gene transfer events.</title>
        <authorList>
            <person name="Petersen C."/>
            <person name="Sorensen T."/>
            <person name="Nielsen M.R."/>
            <person name="Sondergaard T.E."/>
            <person name="Sorensen J.L."/>
            <person name="Fitzpatrick D.A."/>
            <person name="Frisvad J.C."/>
            <person name="Nielsen K.L."/>
        </authorList>
    </citation>
    <scope>NUCLEOTIDE SEQUENCE</scope>
    <source>
        <strain evidence="1">IBT 3081</strain>
    </source>
</reference>
<dbReference type="GeneID" id="81460500"/>